<comment type="caution">
    <text evidence="2">The sequence shown here is derived from an EMBL/GenBank/DDBJ whole genome shotgun (WGS) entry which is preliminary data.</text>
</comment>
<feature type="signal peptide" evidence="1">
    <location>
        <begin position="1"/>
        <end position="28"/>
    </location>
</feature>
<evidence type="ECO:0000313" key="3">
    <source>
        <dbReference type="Proteomes" id="UP000600139"/>
    </source>
</evidence>
<name>A0A934R0R4_9BACT</name>
<evidence type="ECO:0000256" key="1">
    <source>
        <dbReference type="SAM" id="SignalP"/>
    </source>
</evidence>
<dbReference type="RefSeq" id="WP_200349182.1">
    <property type="nucleotide sequence ID" value="NZ_BAABHZ010000005.1"/>
</dbReference>
<protein>
    <submittedName>
        <fullName evidence="2">LamG domain-containing protein</fullName>
    </submittedName>
</protein>
<gene>
    <name evidence="2" type="ORF">JIN84_01160</name>
</gene>
<reference evidence="2" key="1">
    <citation type="submission" date="2021-01" db="EMBL/GenBank/DDBJ databases">
        <title>Modified the classification status of verrucomicrobia.</title>
        <authorList>
            <person name="Feng X."/>
        </authorList>
    </citation>
    <scope>NUCLEOTIDE SEQUENCE</scope>
    <source>
        <strain evidence="2">JCM 18052</strain>
    </source>
</reference>
<feature type="chain" id="PRO_5038131299" evidence="1">
    <location>
        <begin position="29"/>
        <end position="314"/>
    </location>
</feature>
<dbReference type="Proteomes" id="UP000600139">
    <property type="component" value="Unassembled WGS sequence"/>
</dbReference>
<proteinExistence type="predicted"/>
<dbReference type="Gene3D" id="2.60.120.200">
    <property type="match status" value="1"/>
</dbReference>
<dbReference type="AlphaFoldDB" id="A0A934R0R4"/>
<sequence length="314" mass="33857">MNKKTSILMKNLRRALLLPFCLPFTCVATVRETTLFPLGEDGSFVGDLVQDTVGGKHFTLGNKLGIETTPASPVSSHFASFNGVNDYQFQSDLTAVPSDNFAAELWVRVPDVNQTVGLFATGKKDDGNLRFHLEGGYWAASYKGIGWIGADFGISPSQVARPDVWTHLAVIRKQGVSTFYINGVAQVPTQAGQPFHGSNAHLGIFSGSTACLLGDLDHIRIFTFDPQTDNPVASLTFPFAAGNETVLSIRIRQPGSRIILSWPKSVAPEVIPLHSDDLADPWTTVPGTPVVVGDQYELDAGEGAGKGFYRLPLP</sequence>
<dbReference type="EMBL" id="JAENIK010000002">
    <property type="protein sequence ID" value="MBK1814216.1"/>
    <property type="molecule type" value="Genomic_DNA"/>
</dbReference>
<dbReference type="Pfam" id="PF13385">
    <property type="entry name" value="Laminin_G_3"/>
    <property type="match status" value="1"/>
</dbReference>
<organism evidence="2 3">
    <name type="scientific">Luteolibacter yonseiensis</name>
    <dbReference type="NCBI Taxonomy" id="1144680"/>
    <lineage>
        <taxon>Bacteria</taxon>
        <taxon>Pseudomonadati</taxon>
        <taxon>Verrucomicrobiota</taxon>
        <taxon>Verrucomicrobiia</taxon>
        <taxon>Verrucomicrobiales</taxon>
        <taxon>Verrucomicrobiaceae</taxon>
        <taxon>Luteolibacter</taxon>
    </lineage>
</organism>
<dbReference type="SUPFAM" id="SSF49899">
    <property type="entry name" value="Concanavalin A-like lectins/glucanases"/>
    <property type="match status" value="1"/>
</dbReference>
<keyword evidence="1" id="KW-0732">Signal</keyword>
<keyword evidence="3" id="KW-1185">Reference proteome</keyword>
<accession>A0A934R0R4</accession>
<dbReference type="InterPro" id="IPR013320">
    <property type="entry name" value="ConA-like_dom_sf"/>
</dbReference>
<evidence type="ECO:0000313" key="2">
    <source>
        <dbReference type="EMBL" id="MBK1814216.1"/>
    </source>
</evidence>